<name>A0A4R2S3B2_9BACL</name>
<keyword evidence="3" id="KW-0813">Transport</keyword>
<dbReference type="Gene3D" id="3.40.50.300">
    <property type="entry name" value="P-loop containing nucleotide triphosphate hydrolases"/>
    <property type="match status" value="1"/>
</dbReference>
<evidence type="ECO:0000256" key="3">
    <source>
        <dbReference type="ARBA" id="ARBA00022448"/>
    </source>
</evidence>
<organism evidence="10 11">
    <name type="scientific">Baia soyae</name>
    <dbReference type="NCBI Taxonomy" id="1544746"/>
    <lineage>
        <taxon>Bacteria</taxon>
        <taxon>Bacillati</taxon>
        <taxon>Bacillota</taxon>
        <taxon>Bacilli</taxon>
        <taxon>Bacillales</taxon>
        <taxon>Thermoactinomycetaceae</taxon>
        <taxon>Baia</taxon>
    </lineage>
</organism>
<dbReference type="PANTHER" id="PTHR42711">
    <property type="entry name" value="ABC TRANSPORTER ATP-BINDING PROTEIN"/>
    <property type="match status" value="1"/>
</dbReference>
<dbReference type="GO" id="GO:0005524">
    <property type="term" value="F:ATP binding"/>
    <property type="evidence" value="ECO:0007669"/>
    <property type="project" value="UniProtKB-KW"/>
</dbReference>
<keyword evidence="11" id="KW-1185">Reference proteome</keyword>
<evidence type="ECO:0000256" key="8">
    <source>
        <dbReference type="ARBA" id="ARBA00023136"/>
    </source>
</evidence>
<dbReference type="GO" id="GO:0016887">
    <property type="term" value="F:ATP hydrolysis activity"/>
    <property type="evidence" value="ECO:0007669"/>
    <property type="project" value="InterPro"/>
</dbReference>
<dbReference type="InterPro" id="IPR003439">
    <property type="entry name" value="ABC_transporter-like_ATP-bd"/>
</dbReference>
<comment type="subcellular location">
    <subcellularLocation>
        <location evidence="1">Cell membrane</location>
    </subcellularLocation>
</comment>
<keyword evidence="6 10" id="KW-0067">ATP-binding</keyword>
<dbReference type="PROSITE" id="PS50893">
    <property type="entry name" value="ABC_TRANSPORTER_2"/>
    <property type="match status" value="1"/>
</dbReference>
<evidence type="ECO:0000256" key="5">
    <source>
        <dbReference type="ARBA" id="ARBA00022741"/>
    </source>
</evidence>
<evidence type="ECO:0000313" key="11">
    <source>
        <dbReference type="Proteomes" id="UP000294746"/>
    </source>
</evidence>
<gene>
    <name evidence="10" type="ORF">EDD57_10256</name>
</gene>
<protein>
    <submittedName>
        <fullName evidence="10">ABC-2 type transport system ATP-binding protein</fullName>
    </submittedName>
</protein>
<dbReference type="FunFam" id="3.40.50.300:FF:000589">
    <property type="entry name" value="ABC transporter, ATP-binding subunit"/>
    <property type="match status" value="1"/>
</dbReference>
<accession>A0A4R2S3B2</accession>
<dbReference type="InterPro" id="IPR050763">
    <property type="entry name" value="ABC_transporter_ATP-binding"/>
</dbReference>
<feature type="domain" description="ABC transporter" evidence="9">
    <location>
        <begin position="11"/>
        <end position="236"/>
    </location>
</feature>
<evidence type="ECO:0000313" key="10">
    <source>
        <dbReference type="EMBL" id="TCP70414.1"/>
    </source>
</evidence>
<dbReference type="GO" id="GO:0005886">
    <property type="term" value="C:plasma membrane"/>
    <property type="evidence" value="ECO:0007669"/>
    <property type="project" value="UniProtKB-SubCell"/>
</dbReference>
<dbReference type="InterPro" id="IPR027417">
    <property type="entry name" value="P-loop_NTPase"/>
</dbReference>
<evidence type="ECO:0000256" key="7">
    <source>
        <dbReference type="ARBA" id="ARBA00022967"/>
    </source>
</evidence>
<sequence>MKGHIIMENSIVVEEFVKKYDEKVVVDHVSFSVAKNEVFGLLGPNGAGKTTILESIIGLRSPTSGEIHMVNSNSATSRSKLLGKIALQPQEANLYPNLRVREMLELFASLYEKSRPVFEVLEVVGLADKQNVMVKKLTDGQKRRLLIAVSLVSDPEVLFLDEPTSSLDPHARRYIWKVIKDMKKRGRSVLLTTHSMEEAESLCDQIAILDHGKIIAQGKPQDLIFQHFPKQQLIFEVESAPTEEQLHELGVNELRITETSEGKKEVCITATPITRHLLDSLISSNLFGSVEWEKIRIESGTLEDVFIELTGKTIRESI</sequence>
<dbReference type="EMBL" id="SLXV01000002">
    <property type="protein sequence ID" value="TCP70414.1"/>
    <property type="molecule type" value="Genomic_DNA"/>
</dbReference>
<dbReference type="InterPro" id="IPR003593">
    <property type="entry name" value="AAA+_ATPase"/>
</dbReference>
<keyword evidence="8" id="KW-0472">Membrane</keyword>
<dbReference type="AlphaFoldDB" id="A0A4R2S3B2"/>
<comment type="caution">
    <text evidence="10">The sequence shown here is derived from an EMBL/GenBank/DDBJ whole genome shotgun (WGS) entry which is preliminary data.</text>
</comment>
<comment type="similarity">
    <text evidence="2">Belongs to the ABC transporter superfamily.</text>
</comment>
<evidence type="ECO:0000256" key="2">
    <source>
        <dbReference type="ARBA" id="ARBA00005417"/>
    </source>
</evidence>
<dbReference type="Pfam" id="PF00005">
    <property type="entry name" value="ABC_tran"/>
    <property type="match status" value="1"/>
</dbReference>
<dbReference type="SUPFAM" id="SSF52540">
    <property type="entry name" value="P-loop containing nucleoside triphosphate hydrolases"/>
    <property type="match status" value="1"/>
</dbReference>
<keyword evidence="4" id="KW-1003">Cell membrane</keyword>
<proteinExistence type="inferred from homology"/>
<evidence type="ECO:0000256" key="4">
    <source>
        <dbReference type="ARBA" id="ARBA00022475"/>
    </source>
</evidence>
<evidence type="ECO:0000256" key="6">
    <source>
        <dbReference type="ARBA" id="ARBA00022840"/>
    </source>
</evidence>
<dbReference type="PANTHER" id="PTHR42711:SF5">
    <property type="entry name" value="ABC TRANSPORTER ATP-BINDING PROTEIN NATA"/>
    <property type="match status" value="1"/>
</dbReference>
<keyword evidence="5" id="KW-0547">Nucleotide-binding</keyword>
<evidence type="ECO:0000256" key="1">
    <source>
        <dbReference type="ARBA" id="ARBA00004236"/>
    </source>
</evidence>
<reference evidence="10 11" key="1">
    <citation type="submission" date="2019-03" db="EMBL/GenBank/DDBJ databases">
        <title>Genomic Encyclopedia of Type Strains, Phase IV (KMG-IV): sequencing the most valuable type-strain genomes for metagenomic binning, comparative biology and taxonomic classification.</title>
        <authorList>
            <person name="Goeker M."/>
        </authorList>
    </citation>
    <scope>NUCLEOTIDE SEQUENCE [LARGE SCALE GENOMIC DNA]</scope>
    <source>
        <strain evidence="10 11">DSM 46831</strain>
    </source>
</reference>
<dbReference type="Proteomes" id="UP000294746">
    <property type="component" value="Unassembled WGS sequence"/>
</dbReference>
<dbReference type="CDD" id="cd03263">
    <property type="entry name" value="ABC_subfamily_A"/>
    <property type="match status" value="1"/>
</dbReference>
<keyword evidence="7" id="KW-1278">Translocase</keyword>
<dbReference type="SMART" id="SM00382">
    <property type="entry name" value="AAA"/>
    <property type="match status" value="1"/>
</dbReference>
<evidence type="ECO:0000259" key="9">
    <source>
        <dbReference type="PROSITE" id="PS50893"/>
    </source>
</evidence>